<dbReference type="InterPro" id="IPR051599">
    <property type="entry name" value="Cell_Envelope_Assoc"/>
</dbReference>
<gene>
    <name evidence="4" type="ORF">YM304_13340</name>
</gene>
<evidence type="ECO:0000259" key="3">
    <source>
        <dbReference type="Pfam" id="PF02698"/>
    </source>
</evidence>
<evidence type="ECO:0000313" key="5">
    <source>
        <dbReference type="Proteomes" id="UP000011863"/>
    </source>
</evidence>
<dbReference type="InterPro" id="IPR003848">
    <property type="entry name" value="DUF218"/>
</dbReference>
<dbReference type="Proteomes" id="UP000011863">
    <property type="component" value="Chromosome"/>
</dbReference>
<feature type="domain" description="DUF218" evidence="3">
    <location>
        <begin position="117"/>
        <end position="239"/>
    </location>
</feature>
<sequence>MSSPSESGAQRRPGDRGSAELHDEVESHRTIGEVSTVDPTPSHPPGIPHEVLDADAHRGDGSYDHTPSGSLAVVRRRVWLRVLQAGFALFALSVVYYLISLYQVWSVGRADQQQPVDAIVVMGAAQYDGRPSPQLAARLDHVVELWPEGLAPLVVVTGGNIPGDRFTEASASAAYLIERGVPDASILREDEGSNSFESLEATAAMLAERGLDEVLIVTDPYHALRSRETAEELGLTARVSSTDTSVVGGSDAVGRHLEEAAGVAIGRIIGFERLADLVD</sequence>
<keyword evidence="2" id="KW-1133">Transmembrane helix</keyword>
<dbReference type="Gene3D" id="3.40.50.620">
    <property type="entry name" value="HUPs"/>
    <property type="match status" value="1"/>
</dbReference>
<reference evidence="4 5" key="1">
    <citation type="journal article" date="2013" name="Int. J. Syst. Evol. Microbiol.">
        <title>Ilumatobacter nonamiense sp. nov. and Ilumatobacter coccineum sp. nov., isolated from seashore sand.</title>
        <authorList>
            <person name="Matsumoto A."/>
            <person name="Kasai H."/>
            <person name="Matsuo Y."/>
            <person name="Shizuri Y."/>
            <person name="Ichikawa N."/>
            <person name="Fujita N."/>
            <person name="Omura S."/>
            <person name="Takahashi Y."/>
        </authorList>
    </citation>
    <scope>NUCLEOTIDE SEQUENCE [LARGE SCALE GENOMIC DNA]</scope>
    <source>
        <strain evidence="5">NBRC 103263 / KCTC 29153 / YM16-304</strain>
    </source>
</reference>
<dbReference type="KEGG" id="aym:YM304_13340"/>
<name>A0A6C7EAJ0_ILUCY</name>
<feature type="compositionally biased region" description="Basic and acidic residues" evidence="1">
    <location>
        <begin position="12"/>
        <end position="31"/>
    </location>
</feature>
<feature type="compositionally biased region" description="Basic and acidic residues" evidence="1">
    <location>
        <begin position="50"/>
        <end position="63"/>
    </location>
</feature>
<dbReference type="GO" id="GO:0005886">
    <property type="term" value="C:plasma membrane"/>
    <property type="evidence" value="ECO:0007669"/>
    <property type="project" value="TreeGrafter"/>
</dbReference>
<dbReference type="PANTHER" id="PTHR30336:SF20">
    <property type="entry name" value="DUF218 DOMAIN-CONTAINING PROTEIN"/>
    <property type="match status" value="1"/>
</dbReference>
<dbReference type="AlphaFoldDB" id="A0A6C7EAJ0"/>
<keyword evidence="5" id="KW-1185">Reference proteome</keyword>
<evidence type="ECO:0000313" key="4">
    <source>
        <dbReference type="EMBL" id="BAN01648.1"/>
    </source>
</evidence>
<dbReference type="PANTHER" id="PTHR30336">
    <property type="entry name" value="INNER MEMBRANE PROTEIN, PROBABLE PERMEASE"/>
    <property type="match status" value="1"/>
</dbReference>
<evidence type="ECO:0000256" key="1">
    <source>
        <dbReference type="SAM" id="MobiDB-lite"/>
    </source>
</evidence>
<dbReference type="EMBL" id="AP012057">
    <property type="protein sequence ID" value="BAN01648.1"/>
    <property type="molecule type" value="Genomic_DNA"/>
</dbReference>
<evidence type="ECO:0000256" key="2">
    <source>
        <dbReference type="SAM" id="Phobius"/>
    </source>
</evidence>
<protein>
    <recommendedName>
        <fullName evidence="3">DUF218 domain-containing protein</fullName>
    </recommendedName>
</protein>
<dbReference type="InterPro" id="IPR014729">
    <property type="entry name" value="Rossmann-like_a/b/a_fold"/>
</dbReference>
<dbReference type="Pfam" id="PF02698">
    <property type="entry name" value="DUF218"/>
    <property type="match status" value="1"/>
</dbReference>
<organism evidence="4 5">
    <name type="scientific">Ilumatobacter coccineus (strain NBRC 103263 / KCTC 29153 / YM16-304)</name>
    <dbReference type="NCBI Taxonomy" id="1313172"/>
    <lineage>
        <taxon>Bacteria</taxon>
        <taxon>Bacillati</taxon>
        <taxon>Actinomycetota</taxon>
        <taxon>Acidimicrobiia</taxon>
        <taxon>Acidimicrobiales</taxon>
        <taxon>Ilumatobacteraceae</taxon>
        <taxon>Ilumatobacter</taxon>
    </lineage>
</organism>
<feature type="transmembrane region" description="Helical" evidence="2">
    <location>
        <begin position="78"/>
        <end position="99"/>
    </location>
</feature>
<keyword evidence="2" id="KW-0472">Membrane</keyword>
<accession>A0A6C7EAJ0</accession>
<feature type="region of interest" description="Disordered" evidence="1">
    <location>
        <begin position="1"/>
        <end position="64"/>
    </location>
</feature>
<keyword evidence="2" id="KW-0812">Transmembrane</keyword>
<dbReference type="OrthoDB" id="9782395at2"/>
<proteinExistence type="predicted"/>
<dbReference type="CDD" id="cd06259">
    <property type="entry name" value="YdcF-like"/>
    <property type="match status" value="1"/>
</dbReference>
<dbReference type="RefSeq" id="WP_015440895.1">
    <property type="nucleotide sequence ID" value="NC_020520.1"/>
</dbReference>